<organism evidence="2 3">
    <name type="scientific">Lepeophtheirus salmonis</name>
    <name type="common">Salmon louse</name>
    <name type="synonym">Caligus salmonis</name>
    <dbReference type="NCBI Taxonomy" id="72036"/>
    <lineage>
        <taxon>Eukaryota</taxon>
        <taxon>Metazoa</taxon>
        <taxon>Ecdysozoa</taxon>
        <taxon>Arthropoda</taxon>
        <taxon>Crustacea</taxon>
        <taxon>Multicrustacea</taxon>
        <taxon>Hexanauplia</taxon>
        <taxon>Copepoda</taxon>
        <taxon>Siphonostomatoida</taxon>
        <taxon>Caligidae</taxon>
        <taxon>Lepeophtheirus</taxon>
    </lineage>
</organism>
<feature type="compositionally biased region" description="Polar residues" evidence="1">
    <location>
        <begin position="78"/>
        <end position="95"/>
    </location>
</feature>
<evidence type="ECO:0000313" key="2">
    <source>
        <dbReference type="EMBL" id="CAF2764914.1"/>
    </source>
</evidence>
<dbReference type="CDD" id="cd01647">
    <property type="entry name" value="RT_LTR"/>
    <property type="match status" value="1"/>
</dbReference>
<dbReference type="Proteomes" id="UP000675881">
    <property type="component" value="Chromosome 1"/>
</dbReference>
<dbReference type="FunFam" id="3.10.10.10:FF:000003">
    <property type="entry name" value="Retrovirus-related Pol polyprotein from transposon 297-like Protein"/>
    <property type="match status" value="1"/>
</dbReference>
<evidence type="ECO:0000313" key="3">
    <source>
        <dbReference type="Proteomes" id="UP000675881"/>
    </source>
</evidence>
<dbReference type="GO" id="GO:0071897">
    <property type="term" value="P:DNA biosynthetic process"/>
    <property type="evidence" value="ECO:0007669"/>
    <property type="project" value="UniProtKB-ARBA"/>
</dbReference>
<dbReference type="PANTHER" id="PTHR37984">
    <property type="entry name" value="PROTEIN CBG26694"/>
    <property type="match status" value="1"/>
</dbReference>
<dbReference type="PANTHER" id="PTHR37984:SF5">
    <property type="entry name" value="PROTEIN NYNRIN-LIKE"/>
    <property type="match status" value="1"/>
</dbReference>
<dbReference type="EMBL" id="HG994580">
    <property type="protein sequence ID" value="CAF2764914.1"/>
    <property type="molecule type" value="Genomic_DNA"/>
</dbReference>
<gene>
    <name evidence="2" type="ORF">LSAA_1980</name>
</gene>
<dbReference type="Gene3D" id="3.10.10.10">
    <property type="entry name" value="HIV Type 1 Reverse Transcriptase, subunit A, domain 1"/>
    <property type="match status" value="1"/>
</dbReference>
<reference evidence="2" key="1">
    <citation type="submission" date="2021-02" db="EMBL/GenBank/DDBJ databases">
        <authorList>
            <person name="Bekaert M."/>
        </authorList>
    </citation>
    <scope>NUCLEOTIDE SEQUENCE</scope>
    <source>
        <strain evidence="2">IoA-00</strain>
    </source>
</reference>
<evidence type="ECO:0000256" key="1">
    <source>
        <dbReference type="SAM" id="MobiDB-lite"/>
    </source>
</evidence>
<name>A0A7R8CC24_LEPSM</name>
<dbReference type="InterPro" id="IPR043128">
    <property type="entry name" value="Rev_trsase/Diguanyl_cyclase"/>
</dbReference>
<feature type="region of interest" description="Disordered" evidence="1">
    <location>
        <begin position="68"/>
        <end position="95"/>
    </location>
</feature>
<dbReference type="Gene3D" id="3.30.70.270">
    <property type="match status" value="2"/>
</dbReference>
<dbReference type="AlphaFoldDB" id="A0A7R8CC24"/>
<protein>
    <submittedName>
        <fullName evidence="2">(salmon louse) hypothetical protein</fullName>
    </submittedName>
</protein>
<dbReference type="OrthoDB" id="6342757at2759"/>
<keyword evidence="3" id="KW-1185">Reference proteome</keyword>
<dbReference type="SUPFAM" id="SSF56672">
    <property type="entry name" value="DNA/RNA polymerases"/>
    <property type="match status" value="1"/>
</dbReference>
<sequence length="472" mass="53851">MPTDNATSTPRPNWKVFAQKWRNYSIITRLAEQEEQYKVALLQHTLGDELLKVYNGLRLLRMRRNEQKDEASAVNKVRASTSRSRNSSFPKKNSNYNSVRSNDAVVKHCKFCGLTHSMWKLECPAWGKNCNKCKRLNHIEAKCPKSNAIHSVDALANSSDSEMEERHGYTILVDTEASVNIIPLKFASRCHIAPTGCRSNEVGENQQMSDGMGTNGIHYSRILEYPQGTVISPSRRIPVALQPNVKAELDRLVSIGVIEPISEPTPWMSQIVIVEKKSGDMRICLDPHNLNKALKREHYQIPLLEDTLYNMSQSKKFRNFMLNLLIGIVSLMNRQVNSQHFNLHLVAINGDVWHSVSWSADEIVVHGKDVATHDLNLNAFLKRCQERNIKLNRDKLELRFPKITFMGHFIGDSAVEIDPEKSPAIKEMNRPKNLEELRRFLGIVNYLSKFILNLISISAPMRNLLKKAVSYL</sequence>
<proteinExistence type="predicted"/>
<dbReference type="InterPro" id="IPR050951">
    <property type="entry name" value="Retrovirus_Pol_polyprotein"/>
</dbReference>
<accession>A0A7R8CC24</accession>
<dbReference type="InterPro" id="IPR043502">
    <property type="entry name" value="DNA/RNA_pol_sf"/>
</dbReference>